<reference evidence="2" key="1">
    <citation type="journal article" date="2014" name="Int. J. Syst. Evol. Microbiol.">
        <title>Complete genome sequence of Corynebacterium casei LMG S-19264T (=DSM 44701T), isolated from a smear-ripened cheese.</title>
        <authorList>
            <consortium name="US DOE Joint Genome Institute (JGI-PGF)"/>
            <person name="Walter F."/>
            <person name="Albersmeier A."/>
            <person name="Kalinowski J."/>
            <person name="Ruckert C."/>
        </authorList>
    </citation>
    <scope>NUCLEOTIDE SEQUENCE</scope>
    <source>
        <strain evidence="2">CGMCC 4.7308</strain>
    </source>
</reference>
<comment type="caution">
    <text evidence="2">The sequence shown here is derived from an EMBL/GenBank/DDBJ whole genome shotgun (WGS) entry which is preliminary data.</text>
</comment>
<dbReference type="InterPro" id="IPR002591">
    <property type="entry name" value="Phosphodiest/P_Trfase"/>
</dbReference>
<dbReference type="PANTHER" id="PTHR10151">
    <property type="entry name" value="ECTONUCLEOTIDE PYROPHOSPHATASE/PHOSPHODIESTERASE"/>
    <property type="match status" value="1"/>
</dbReference>
<dbReference type="Proteomes" id="UP000655208">
    <property type="component" value="Unassembled WGS sequence"/>
</dbReference>
<reference evidence="2" key="2">
    <citation type="submission" date="2020-09" db="EMBL/GenBank/DDBJ databases">
        <authorList>
            <person name="Sun Q."/>
            <person name="Zhou Y."/>
        </authorList>
    </citation>
    <scope>NUCLEOTIDE SEQUENCE</scope>
    <source>
        <strain evidence="2">CGMCC 4.7308</strain>
    </source>
</reference>
<feature type="compositionally biased region" description="Low complexity" evidence="1">
    <location>
        <begin position="134"/>
        <end position="146"/>
    </location>
</feature>
<name>A0A917T8N6_9ACTN</name>
<dbReference type="SUPFAM" id="SSF53649">
    <property type="entry name" value="Alkaline phosphatase-like"/>
    <property type="match status" value="1"/>
</dbReference>
<feature type="region of interest" description="Disordered" evidence="1">
    <location>
        <begin position="1"/>
        <end position="35"/>
    </location>
</feature>
<dbReference type="Pfam" id="PF01663">
    <property type="entry name" value="Phosphodiest"/>
    <property type="match status" value="1"/>
</dbReference>
<feature type="compositionally biased region" description="Low complexity" evidence="1">
    <location>
        <begin position="24"/>
        <end position="34"/>
    </location>
</feature>
<organism evidence="2 3">
    <name type="scientific">Nakamurella endophytica</name>
    <dbReference type="NCBI Taxonomy" id="1748367"/>
    <lineage>
        <taxon>Bacteria</taxon>
        <taxon>Bacillati</taxon>
        <taxon>Actinomycetota</taxon>
        <taxon>Actinomycetes</taxon>
        <taxon>Nakamurellales</taxon>
        <taxon>Nakamurellaceae</taxon>
        <taxon>Nakamurella</taxon>
    </lineage>
</organism>
<dbReference type="InterPro" id="IPR017850">
    <property type="entry name" value="Alkaline_phosphatase_core_sf"/>
</dbReference>
<feature type="compositionally biased region" description="Low complexity" evidence="1">
    <location>
        <begin position="1"/>
        <end position="10"/>
    </location>
</feature>
<dbReference type="EMBL" id="BMNA01000011">
    <property type="protein sequence ID" value="GGM13596.1"/>
    <property type="molecule type" value="Genomic_DNA"/>
</dbReference>
<evidence type="ECO:0000313" key="3">
    <source>
        <dbReference type="Proteomes" id="UP000655208"/>
    </source>
</evidence>
<proteinExistence type="predicted"/>
<accession>A0A917T8N6</accession>
<feature type="compositionally biased region" description="Pro residues" evidence="1">
    <location>
        <begin position="11"/>
        <end position="23"/>
    </location>
</feature>
<keyword evidence="3" id="KW-1185">Reference proteome</keyword>
<sequence length="426" mass="44507">MPAAGAGPARPVAPGPPPRPVMPVHPSVSSSAPRIPRYGTSTLSAVLPGAAAALGVRLPLPAVELPAAERVCVVLVDGLGYRQLSEHRRSAPFLATLLDGGGSDPSDPSGPSGHSGERGDRDGGGDVLQAGCPSTTATSLGSLGTGRPPGSHGLVGYEVLDPGSGRLLNELRWSPDVDPVRWQPGATVFEQVAAAGVAVHSIGAPEFDGSGLTEAALRGARFHGVRRWPGRVDAAIELLAEPGLVYAYWGDVDGAGHVYGPGSSAWRRELRHLDRGLDRLARSVPHGTVLVVTADHGMVDVPHESRLDLAERPDLTREVRLVGGDPRLAQLYVEPGAGDRVAGRFADEAGDRAWVRTRDEAVAEGWFGPVDAAVLPRIGDVLVAARSQWAVVDSRTTPKTLLSLEGQHGSLTPEEQDIPLLTTVVH</sequence>
<evidence type="ECO:0000256" key="1">
    <source>
        <dbReference type="SAM" id="MobiDB-lite"/>
    </source>
</evidence>
<feature type="compositionally biased region" description="Low complexity" evidence="1">
    <location>
        <begin position="104"/>
        <end position="114"/>
    </location>
</feature>
<feature type="region of interest" description="Disordered" evidence="1">
    <location>
        <begin position="95"/>
        <end position="148"/>
    </location>
</feature>
<protein>
    <submittedName>
        <fullName evidence="2">Alkaline phosphatase family protein</fullName>
    </submittedName>
</protein>
<feature type="compositionally biased region" description="Basic and acidic residues" evidence="1">
    <location>
        <begin position="115"/>
        <end position="124"/>
    </location>
</feature>
<evidence type="ECO:0000313" key="2">
    <source>
        <dbReference type="EMBL" id="GGM13596.1"/>
    </source>
</evidence>
<dbReference type="PANTHER" id="PTHR10151:SF120">
    <property type="entry name" value="BIS(5'-ADENOSYL)-TRIPHOSPHATASE"/>
    <property type="match status" value="1"/>
</dbReference>
<gene>
    <name evidence="2" type="ORF">GCM10011594_36860</name>
</gene>
<dbReference type="GO" id="GO:0016787">
    <property type="term" value="F:hydrolase activity"/>
    <property type="evidence" value="ECO:0007669"/>
    <property type="project" value="UniProtKB-ARBA"/>
</dbReference>
<dbReference type="Gene3D" id="3.40.720.10">
    <property type="entry name" value="Alkaline Phosphatase, subunit A"/>
    <property type="match status" value="1"/>
</dbReference>
<dbReference type="AlphaFoldDB" id="A0A917T8N6"/>